<dbReference type="GO" id="GO:0005829">
    <property type="term" value="C:cytosol"/>
    <property type="evidence" value="ECO:0007669"/>
    <property type="project" value="TreeGrafter"/>
</dbReference>
<dbReference type="GO" id="GO:0030983">
    <property type="term" value="F:mismatched DNA binding"/>
    <property type="evidence" value="ECO:0007669"/>
    <property type="project" value="InterPro"/>
</dbReference>
<feature type="domain" description="DNA mismatch repair protein MutS connector" evidence="8">
    <location>
        <begin position="125"/>
        <end position="183"/>
    </location>
</feature>
<name>W4V995_9FIRM</name>
<keyword evidence="2" id="KW-0547">Nucleotide-binding</keyword>
<evidence type="ECO:0000256" key="2">
    <source>
        <dbReference type="ARBA" id="ARBA00022741"/>
    </source>
</evidence>
<dbReference type="EMBL" id="BAVR01000051">
    <property type="protein sequence ID" value="GAE89950.1"/>
    <property type="molecule type" value="Genomic_DNA"/>
</dbReference>
<dbReference type="GO" id="GO:0006298">
    <property type="term" value="P:mismatch repair"/>
    <property type="evidence" value="ECO:0007669"/>
    <property type="project" value="InterPro"/>
</dbReference>
<dbReference type="PANTHER" id="PTHR11361:SF34">
    <property type="entry name" value="DNA MISMATCH REPAIR PROTEIN MSH1, MITOCHONDRIAL"/>
    <property type="match status" value="1"/>
</dbReference>
<dbReference type="InterPro" id="IPR036678">
    <property type="entry name" value="MutS_con_dom_sf"/>
</dbReference>
<organism evidence="9 10">
    <name type="scientific">Acetivibrio straminisolvens JCM 21531</name>
    <dbReference type="NCBI Taxonomy" id="1294263"/>
    <lineage>
        <taxon>Bacteria</taxon>
        <taxon>Bacillati</taxon>
        <taxon>Bacillota</taxon>
        <taxon>Clostridia</taxon>
        <taxon>Eubacteriales</taxon>
        <taxon>Oscillospiraceae</taxon>
        <taxon>Acetivibrio</taxon>
    </lineage>
</organism>
<evidence type="ECO:0000256" key="5">
    <source>
        <dbReference type="ARBA" id="ARBA00023125"/>
    </source>
</evidence>
<sequence>MASLTPMMQQYLEIKEQYKDCILFFRLGDFYEMFFSDAELASRELELTLTGKDCGLEERAPMCGVPFHSADSYIARLINKGYKVAICEQVEDPALAKGLVKRDVIRIVTPGTVTDSAMLDEKKNNYLMSIYKNKTFYGIACVDLTTGEFLSTYITFGNTFNKLMDEIAKFSPSEIVVNGEFFHDEDIKTP</sequence>
<dbReference type="Gene3D" id="3.30.420.110">
    <property type="entry name" value="MutS, connector domain"/>
    <property type="match status" value="1"/>
</dbReference>
<gene>
    <name evidence="9" type="ORF">JCM21531_3525</name>
</gene>
<dbReference type="PANTHER" id="PTHR11361">
    <property type="entry name" value="DNA MISMATCH REPAIR PROTEIN MUTS FAMILY MEMBER"/>
    <property type="match status" value="1"/>
</dbReference>
<accession>W4V995</accession>
<keyword evidence="5" id="KW-0238">DNA-binding</keyword>
<dbReference type="STRING" id="1294263.JCM21531_3525"/>
<dbReference type="GO" id="GO:0005524">
    <property type="term" value="F:ATP binding"/>
    <property type="evidence" value="ECO:0007669"/>
    <property type="project" value="UniProtKB-KW"/>
</dbReference>
<dbReference type="SUPFAM" id="SSF53150">
    <property type="entry name" value="DNA repair protein MutS, domain II"/>
    <property type="match status" value="1"/>
</dbReference>
<dbReference type="InterPro" id="IPR007695">
    <property type="entry name" value="DNA_mismatch_repair_MutS-lik_N"/>
</dbReference>
<comment type="caution">
    <text evidence="9">The sequence shown here is derived from an EMBL/GenBank/DDBJ whole genome shotgun (WGS) entry which is preliminary data.</text>
</comment>
<evidence type="ECO:0000259" key="8">
    <source>
        <dbReference type="Pfam" id="PF05188"/>
    </source>
</evidence>
<keyword evidence="6" id="KW-0234">DNA repair</keyword>
<protein>
    <submittedName>
        <fullName evidence="9">DNA mismatch repair protein MutS</fullName>
    </submittedName>
</protein>
<keyword evidence="10" id="KW-1185">Reference proteome</keyword>
<dbReference type="InterPro" id="IPR045076">
    <property type="entry name" value="MutS"/>
</dbReference>
<dbReference type="Gene3D" id="3.40.1170.10">
    <property type="entry name" value="DNA repair protein MutS, domain I"/>
    <property type="match status" value="1"/>
</dbReference>
<feature type="domain" description="DNA mismatch repair protein MutS-like N-terminal" evidence="7">
    <location>
        <begin position="5"/>
        <end position="116"/>
    </location>
</feature>
<evidence type="ECO:0000256" key="4">
    <source>
        <dbReference type="ARBA" id="ARBA00022840"/>
    </source>
</evidence>
<dbReference type="Proteomes" id="UP000019109">
    <property type="component" value="Unassembled WGS sequence"/>
</dbReference>
<evidence type="ECO:0000256" key="3">
    <source>
        <dbReference type="ARBA" id="ARBA00022763"/>
    </source>
</evidence>
<reference evidence="9" key="1">
    <citation type="journal article" date="2014" name="Genome Announc.">
        <title>Draft Genome Sequence of Clostridium straminisolvens Strain JCM 21531T, Isolated from a Cellulose-Degrading Bacterial Community.</title>
        <authorList>
            <person name="Yuki M."/>
            <person name="Oshima K."/>
            <person name="Suda W."/>
            <person name="Sakamoto M."/>
            <person name="Kitamura K."/>
            <person name="Iida T."/>
            <person name="Hattori M."/>
            <person name="Ohkuma M."/>
        </authorList>
    </citation>
    <scope>NUCLEOTIDE SEQUENCE [LARGE SCALE GENOMIC DNA]</scope>
    <source>
        <strain evidence="9">JCM 21531</strain>
    </source>
</reference>
<dbReference type="SUPFAM" id="SSF55271">
    <property type="entry name" value="DNA repair protein MutS, domain I"/>
    <property type="match status" value="1"/>
</dbReference>
<evidence type="ECO:0000256" key="6">
    <source>
        <dbReference type="ARBA" id="ARBA00023204"/>
    </source>
</evidence>
<keyword evidence="3" id="KW-0227">DNA damage</keyword>
<evidence type="ECO:0000313" key="9">
    <source>
        <dbReference type="EMBL" id="GAE89950.1"/>
    </source>
</evidence>
<dbReference type="FunFam" id="3.40.1170.10:FF:000001">
    <property type="entry name" value="DNA mismatch repair protein MutS"/>
    <property type="match status" value="1"/>
</dbReference>
<dbReference type="Pfam" id="PF05188">
    <property type="entry name" value="MutS_II"/>
    <property type="match status" value="1"/>
</dbReference>
<dbReference type="RefSeq" id="WP_243467650.1">
    <property type="nucleotide sequence ID" value="NZ_BAVR01000051.1"/>
</dbReference>
<dbReference type="AlphaFoldDB" id="W4V995"/>
<dbReference type="GO" id="GO:0140664">
    <property type="term" value="F:ATP-dependent DNA damage sensor activity"/>
    <property type="evidence" value="ECO:0007669"/>
    <property type="project" value="InterPro"/>
</dbReference>
<evidence type="ECO:0000259" key="7">
    <source>
        <dbReference type="Pfam" id="PF01624"/>
    </source>
</evidence>
<comment type="similarity">
    <text evidence="1">Belongs to the DNA mismatch repair MutS family.</text>
</comment>
<proteinExistence type="inferred from homology"/>
<dbReference type="InterPro" id="IPR016151">
    <property type="entry name" value="DNA_mismatch_repair_MutS_N"/>
</dbReference>
<keyword evidence="4" id="KW-0067">ATP-binding</keyword>
<evidence type="ECO:0000313" key="10">
    <source>
        <dbReference type="Proteomes" id="UP000019109"/>
    </source>
</evidence>
<dbReference type="Pfam" id="PF01624">
    <property type="entry name" value="MutS_I"/>
    <property type="match status" value="1"/>
</dbReference>
<evidence type="ECO:0000256" key="1">
    <source>
        <dbReference type="ARBA" id="ARBA00006271"/>
    </source>
</evidence>
<dbReference type="InterPro" id="IPR007860">
    <property type="entry name" value="DNA_mmatch_repair_MutS_con_dom"/>
</dbReference>